<dbReference type="EMBL" id="LPWA01000101">
    <property type="protein sequence ID" value="KUM26830.1"/>
    <property type="molecule type" value="Genomic_DNA"/>
</dbReference>
<keyword evidence="1" id="KW-1133">Transmembrane helix</keyword>
<evidence type="ECO:0000313" key="3">
    <source>
        <dbReference type="Proteomes" id="UP000053176"/>
    </source>
</evidence>
<comment type="caution">
    <text evidence="2">The sequence shown here is derived from an EMBL/GenBank/DDBJ whole genome shotgun (WGS) entry which is preliminary data.</text>
</comment>
<feature type="transmembrane region" description="Helical" evidence="1">
    <location>
        <begin position="129"/>
        <end position="146"/>
    </location>
</feature>
<keyword evidence="1" id="KW-0472">Membrane</keyword>
<dbReference type="OrthoDB" id="8447236at2"/>
<sequence length="147" mass="15542">MMDKAYRQRTAAFAAMLIKQATWPAAIVIAADSVAPLVASARGAFQAPIAVLALLVAAASAVVVLGLSALLVFDALLFRLMATHADEVSGGAAVDDILARMRLKPASSPSRPLDDRIAGTRRLLARQRIALAIFVVAFLTAGFWMPR</sequence>
<name>A0A101KTP0_RHILI</name>
<dbReference type="AlphaFoldDB" id="A0A101KTP0"/>
<evidence type="ECO:0000313" key="2">
    <source>
        <dbReference type="EMBL" id="KUM26830.1"/>
    </source>
</evidence>
<proteinExistence type="predicted"/>
<organism evidence="2 3">
    <name type="scientific">Rhizobium loti</name>
    <name type="common">Mesorhizobium loti</name>
    <dbReference type="NCBI Taxonomy" id="381"/>
    <lineage>
        <taxon>Bacteria</taxon>
        <taxon>Pseudomonadati</taxon>
        <taxon>Pseudomonadota</taxon>
        <taxon>Alphaproteobacteria</taxon>
        <taxon>Hyphomicrobiales</taxon>
        <taxon>Phyllobacteriaceae</taxon>
        <taxon>Mesorhizobium</taxon>
    </lineage>
</organism>
<evidence type="ECO:0000256" key="1">
    <source>
        <dbReference type="SAM" id="Phobius"/>
    </source>
</evidence>
<feature type="transmembrane region" description="Helical" evidence="1">
    <location>
        <begin position="49"/>
        <end position="73"/>
    </location>
</feature>
<dbReference type="Proteomes" id="UP000053176">
    <property type="component" value="Unassembled WGS sequence"/>
</dbReference>
<keyword evidence="1" id="KW-0812">Transmembrane</keyword>
<gene>
    <name evidence="2" type="ORF">AU467_18960</name>
</gene>
<reference evidence="2 3" key="1">
    <citation type="submission" date="2015-12" db="EMBL/GenBank/DDBJ databases">
        <title>Draft genome sequence of Mesorhizobium sp. UFLA 01-765, a multitolerant efficient symbiont and plant-growth promoting strain isolated from Zn-mining soil using Leucaena leucocephala as a trap plant.</title>
        <authorList>
            <person name="Rangel W.M."/>
            <person name="Thijs S."/>
            <person name="Longatti S.M."/>
            <person name="Moreira F.M."/>
            <person name="Weyens N."/>
            <person name="Vangronsveld J."/>
            <person name="Van Hamme J.D."/>
            <person name="Bottos E.M."/>
            <person name="Rineau F."/>
        </authorList>
    </citation>
    <scope>NUCLEOTIDE SEQUENCE [LARGE SCALE GENOMIC DNA]</scope>
    <source>
        <strain evidence="2 3">UFLA 01-765</strain>
    </source>
</reference>
<protein>
    <submittedName>
        <fullName evidence="2">Uncharacterized protein</fullName>
    </submittedName>
</protein>
<accession>A0A101KTP0</accession>